<keyword evidence="2" id="KW-1185">Reference proteome</keyword>
<name>C9L9I9_BLAHA</name>
<gene>
    <name evidence="1" type="ORF">BLAHAN_06072</name>
</gene>
<comment type="caution">
    <text evidence="1">The sequence shown here is derived from an EMBL/GenBank/DDBJ whole genome shotgun (WGS) entry which is preliminary data.</text>
</comment>
<dbReference type="HOGENOM" id="CLU_3196687_0_0_9"/>
<sequence>MHKKRKFFCAQKRLFTVMNNWQPLISFMKIKECANFTGGERNANI</sequence>
<dbReference type="AlphaFoldDB" id="C9L9I9"/>
<evidence type="ECO:0000313" key="2">
    <source>
        <dbReference type="Proteomes" id="UP000003755"/>
    </source>
</evidence>
<accession>C9L9I9</accession>
<dbReference type="STRING" id="537007.BLAHAN_06072"/>
<evidence type="ECO:0000313" key="1">
    <source>
        <dbReference type="EMBL" id="EEX21335.1"/>
    </source>
</evidence>
<dbReference type="EMBL" id="ABYU02000027">
    <property type="protein sequence ID" value="EEX21335.1"/>
    <property type="molecule type" value="Genomic_DNA"/>
</dbReference>
<organism evidence="1 2">
    <name type="scientific">Blautia hansenii DSM 20583</name>
    <dbReference type="NCBI Taxonomy" id="537007"/>
    <lineage>
        <taxon>Bacteria</taxon>
        <taxon>Bacillati</taxon>
        <taxon>Bacillota</taxon>
        <taxon>Clostridia</taxon>
        <taxon>Lachnospirales</taxon>
        <taxon>Lachnospiraceae</taxon>
        <taxon>Blautia</taxon>
    </lineage>
</organism>
<proteinExistence type="predicted"/>
<reference evidence="1" key="1">
    <citation type="submission" date="2009-09" db="EMBL/GenBank/DDBJ databases">
        <authorList>
            <person name="Weinstock G."/>
            <person name="Sodergren E."/>
            <person name="Clifton S."/>
            <person name="Fulton L."/>
            <person name="Fulton B."/>
            <person name="Courtney L."/>
            <person name="Fronick C."/>
            <person name="Harrison M."/>
            <person name="Strong C."/>
            <person name="Farmer C."/>
            <person name="Delahaunty K."/>
            <person name="Markovic C."/>
            <person name="Hall O."/>
            <person name="Minx P."/>
            <person name="Tomlinson C."/>
            <person name="Mitreva M."/>
            <person name="Nelson J."/>
            <person name="Hou S."/>
            <person name="Wollam A."/>
            <person name="Pepin K.H."/>
            <person name="Johnson M."/>
            <person name="Bhonagiri V."/>
            <person name="Nash W.E."/>
            <person name="Warren W."/>
            <person name="Chinwalla A."/>
            <person name="Mardis E.R."/>
            <person name="Wilson R.K."/>
        </authorList>
    </citation>
    <scope>NUCLEOTIDE SEQUENCE [LARGE SCALE GENOMIC DNA]</scope>
    <source>
        <strain evidence="1">DSM 20583</strain>
    </source>
</reference>
<dbReference type="Proteomes" id="UP000003755">
    <property type="component" value="Unassembled WGS sequence"/>
</dbReference>
<protein>
    <submittedName>
        <fullName evidence="1">Uncharacterized protein</fullName>
    </submittedName>
</protein>